<protein>
    <submittedName>
        <fullName evidence="2">Uncharacterized protein</fullName>
    </submittedName>
</protein>
<evidence type="ECO:0000313" key="2">
    <source>
        <dbReference type="EMBL" id="KAK5826348.1"/>
    </source>
</evidence>
<evidence type="ECO:0000256" key="1">
    <source>
        <dbReference type="SAM" id="MobiDB-lite"/>
    </source>
</evidence>
<sequence>MPPVFKSIPYCISASESSKLQRSLKPSILASEISLSQAQRDLHACQGSTLQQPKPRTESLTSKWLSTAAKHSRMVLATNLDENLPSNSVSFAPAATSEESMPVNTSNEGKFG</sequence>
<gene>
    <name evidence="2" type="ORF">PVK06_021266</name>
</gene>
<feature type="compositionally biased region" description="Polar residues" evidence="1">
    <location>
        <begin position="97"/>
        <end position="112"/>
    </location>
</feature>
<name>A0ABR0PPR9_GOSAR</name>
<dbReference type="Proteomes" id="UP001358586">
    <property type="component" value="Chromosome 6"/>
</dbReference>
<reference evidence="2 3" key="1">
    <citation type="submission" date="2023-03" db="EMBL/GenBank/DDBJ databases">
        <title>WGS of Gossypium arboreum.</title>
        <authorList>
            <person name="Yu D."/>
        </authorList>
    </citation>
    <scope>NUCLEOTIDE SEQUENCE [LARGE SCALE GENOMIC DNA]</scope>
    <source>
        <tissue evidence="2">Leaf</tissue>
    </source>
</reference>
<organism evidence="2 3">
    <name type="scientific">Gossypium arboreum</name>
    <name type="common">Tree cotton</name>
    <name type="synonym">Gossypium nanking</name>
    <dbReference type="NCBI Taxonomy" id="29729"/>
    <lineage>
        <taxon>Eukaryota</taxon>
        <taxon>Viridiplantae</taxon>
        <taxon>Streptophyta</taxon>
        <taxon>Embryophyta</taxon>
        <taxon>Tracheophyta</taxon>
        <taxon>Spermatophyta</taxon>
        <taxon>Magnoliopsida</taxon>
        <taxon>eudicotyledons</taxon>
        <taxon>Gunneridae</taxon>
        <taxon>Pentapetalae</taxon>
        <taxon>rosids</taxon>
        <taxon>malvids</taxon>
        <taxon>Malvales</taxon>
        <taxon>Malvaceae</taxon>
        <taxon>Malvoideae</taxon>
        <taxon>Gossypium</taxon>
    </lineage>
</organism>
<feature type="region of interest" description="Disordered" evidence="1">
    <location>
        <begin position="86"/>
        <end position="112"/>
    </location>
</feature>
<dbReference type="EMBL" id="JARKNE010000006">
    <property type="protein sequence ID" value="KAK5826348.1"/>
    <property type="molecule type" value="Genomic_DNA"/>
</dbReference>
<proteinExistence type="predicted"/>
<evidence type="ECO:0000313" key="3">
    <source>
        <dbReference type="Proteomes" id="UP001358586"/>
    </source>
</evidence>
<keyword evidence="3" id="KW-1185">Reference proteome</keyword>
<accession>A0ABR0PPR9</accession>
<comment type="caution">
    <text evidence="2">The sequence shown here is derived from an EMBL/GenBank/DDBJ whole genome shotgun (WGS) entry which is preliminary data.</text>
</comment>